<organism evidence="1 2">
    <name type="scientific">Russula earlei</name>
    <dbReference type="NCBI Taxonomy" id="71964"/>
    <lineage>
        <taxon>Eukaryota</taxon>
        <taxon>Fungi</taxon>
        <taxon>Dikarya</taxon>
        <taxon>Basidiomycota</taxon>
        <taxon>Agaricomycotina</taxon>
        <taxon>Agaricomycetes</taxon>
        <taxon>Russulales</taxon>
        <taxon>Russulaceae</taxon>
        <taxon>Russula</taxon>
    </lineage>
</organism>
<protein>
    <submittedName>
        <fullName evidence="1">Phosphoribosyltransferase-like protein</fullName>
    </submittedName>
</protein>
<reference evidence="1" key="1">
    <citation type="submission" date="2021-03" db="EMBL/GenBank/DDBJ databases">
        <title>Evolutionary priming and transition to the ectomycorrhizal habit in an iconic lineage of mushroom-forming fungi: is preadaptation a requirement?</title>
        <authorList>
            <consortium name="DOE Joint Genome Institute"/>
            <person name="Looney B.P."/>
            <person name="Miyauchi S."/>
            <person name="Morin E."/>
            <person name="Drula E."/>
            <person name="Courty P.E."/>
            <person name="Chicoki N."/>
            <person name="Fauchery L."/>
            <person name="Kohler A."/>
            <person name="Kuo A."/>
            <person name="LaButti K."/>
            <person name="Pangilinan J."/>
            <person name="Lipzen A."/>
            <person name="Riley R."/>
            <person name="Andreopoulos W."/>
            <person name="He G."/>
            <person name="Johnson J."/>
            <person name="Barry K.W."/>
            <person name="Grigoriev I.V."/>
            <person name="Nagy L."/>
            <person name="Hibbett D."/>
            <person name="Henrissat B."/>
            <person name="Matheny P.B."/>
            <person name="Labbe J."/>
            <person name="Martin A.F."/>
        </authorList>
    </citation>
    <scope>NUCLEOTIDE SEQUENCE</scope>
    <source>
        <strain evidence="1">BPL698</strain>
    </source>
</reference>
<keyword evidence="2" id="KW-1185">Reference proteome</keyword>
<evidence type="ECO:0000313" key="2">
    <source>
        <dbReference type="Proteomes" id="UP001207468"/>
    </source>
</evidence>
<evidence type="ECO:0000313" key="1">
    <source>
        <dbReference type="EMBL" id="KAI9510473.1"/>
    </source>
</evidence>
<proteinExistence type="predicted"/>
<accession>A0ACC0UFW6</accession>
<name>A0ACC0UFW6_9AGAM</name>
<sequence>MSDVEHIKSYLKFYSDFPKKGVGFVDIFPLLRNPLVFETLITHLTHRIASDVIPTSPNKRDRRFLLGPVIALRLGAAFVPVRKLGKLPGECMRATFEKEYGTDEFEMQADAIVPGQTVVIVDDILATGGSAAAAGELVAKQGGKVLQYLFIAEVTCLKGSTKLNAPSYSITQLDE</sequence>
<dbReference type="EMBL" id="JAGFNK010000042">
    <property type="protein sequence ID" value="KAI9510473.1"/>
    <property type="molecule type" value="Genomic_DNA"/>
</dbReference>
<dbReference type="Proteomes" id="UP001207468">
    <property type="component" value="Unassembled WGS sequence"/>
</dbReference>
<gene>
    <name evidence="1" type="ORF">F5148DRAFT_1274780</name>
</gene>
<comment type="caution">
    <text evidence="1">The sequence shown here is derived from an EMBL/GenBank/DDBJ whole genome shotgun (WGS) entry which is preliminary data.</text>
</comment>